<dbReference type="EMBL" id="RJLR01000020">
    <property type="protein sequence ID" value="RNM05936.1"/>
    <property type="molecule type" value="Genomic_DNA"/>
</dbReference>
<feature type="domain" description="Type I restriction modification DNA specificity" evidence="5">
    <location>
        <begin position="253"/>
        <end position="402"/>
    </location>
</feature>
<keyword evidence="6" id="KW-0255">Endonuclease</keyword>
<dbReference type="Gene3D" id="3.90.220.20">
    <property type="entry name" value="DNA methylase specificity domains"/>
    <property type="match status" value="2"/>
</dbReference>
<evidence type="ECO:0000313" key="6">
    <source>
        <dbReference type="EMBL" id="RNM05936.1"/>
    </source>
</evidence>
<dbReference type="Pfam" id="PF01420">
    <property type="entry name" value="Methylase_S"/>
    <property type="match status" value="2"/>
</dbReference>
<dbReference type="Proteomes" id="UP000276061">
    <property type="component" value="Unassembled WGS sequence"/>
</dbReference>
<comment type="caution">
    <text evidence="6">The sequence shown here is derived from an EMBL/GenBank/DDBJ whole genome shotgun (WGS) entry which is preliminary data.</text>
</comment>
<keyword evidence="3" id="KW-0238">DNA-binding</keyword>
<dbReference type="GO" id="GO:0004519">
    <property type="term" value="F:endonuclease activity"/>
    <property type="evidence" value="ECO:0007669"/>
    <property type="project" value="UniProtKB-KW"/>
</dbReference>
<dbReference type="InterPro" id="IPR000055">
    <property type="entry name" value="Restrct_endonuc_typeI_TRD"/>
</dbReference>
<dbReference type="SUPFAM" id="SSF116734">
    <property type="entry name" value="DNA methylase specificity domain"/>
    <property type="match status" value="2"/>
</dbReference>
<dbReference type="CDD" id="cd17263">
    <property type="entry name" value="RMtype1_S_AbaB8300I-TRD1-CR1_like"/>
    <property type="match status" value="1"/>
</dbReference>
<reference evidence="6 7" key="1">
    <citation type="submission" date="2018-11" db="EMBL/GenBank/DDBJ databases">
        <title>Characterization of surface water Dickeya isolates.</title>
        <authorList>
            <person name="Van Gijsegem F."/>
            <person name="Pedron J."/>
        </authorList>
    </citation>
    <scope>NUCLEOTIDE SEQUENCE [LARGE SCALE GENOMIC DNA]</scope>
    <source>
        <strain evidence="6 7">FVG1-MFV-O17</strain>
    </source>
</reference>
<evidence type="ECO:0000259" key="5">
    <source>
        <dbReference type="Pfam" id="PF01420"/>
    </source>
</evidence>
<comment type="similarity">
    <text evidence="1">Belongs to the type-I restriction system S methylase family.</text>
</comment>
<dbReference type="RefSeq" id="WP_123252713.1">
    <property type="nucleotide sequence ID" value="NZ_RJLR01000020.1"/>
</dbReference>
<feature type="domain" description="Type I restriction modification DNA specificity" evidence="5">
    <location>
        <begin position="7"/>
        <end position="173"/>
    </location>
</feature>
<feature type="region of interest" description="Disordered" evidence="4">
    <location>
        <begin position="446"/>
        <end position="465"/>
    </location>
</feature>
<evidence type="ECO:0000313" key="7">
    <source>
        <dbReference type="Proteomes" id="UP000276061"/>
    </source>
</evidence>
<keyword evidence="6" id="KW-0378">Hydrolase</keyword>
<accession>A0A3N0G104</accession>
<dbReference type="InterPro" id="IPR051212">
    <property type="entry name" value="Type-I_RE_S_subunit"/>
</dbReference>
<dbReference type="InterPro" id="IPR044946">
    <property type="entry name" value="Restrct_endonuc_typeI_TRD_sf"/>
</dbReference>
<proteinExistence type="inferred from homology"/>
<evidence type="ECO:0000256" key="1">
    <source>
        <dbReference type="ARBA" id="ARBA00010923"/>
    </source>
</evidence>
<sequence length="465" mass="52666">MSEVKLPEGWVSCKFTDILDIQGGTQPPKSEFISFPQDGYIRLLQIRDFGKNPVPTYIPDTQKLKKCEKGDLLIGRYGASLGRICSGMNGAYNVALAKVINTQQINKLFLKKYLESEIFQSSLRLLSRSAQNGFNKEDLSTFDFLLIPEKEQTILAEKLDTLLTQVDSIKSHLDNIPLILKKFRQSVLAAAVSGKLTEGWRGFGHIIQHSNYSNWLWKEIPKKWEIDTYERLVESRLGKMLDKAKNSGIPTKYLGNINVRWFSFQMDELQEIQVSNDEINELALKNGDILICEGGEPGRAAIWKGENATTPIIFQKALHRARVCSRITPEWLLINLKNDADNKTLEQLFTGTTIKHLTGKALRKYPLKVPPLEEQTEIVRRVEQLFAYADGVEKQVQHALERVNNLTQSILAKAFRGELTAQWRAENPELISGENSAEALLARIKAERAAQQPQKKTRQKASTTS</sequence>
<evidence type="ECO:0000256" key="3">
    <source>
        <dbReference type="ARBA" id="ARBA00023125"/>
    </source>
</evidence>
<dbReference type="PANTHER" id="PTHR43140:SF1">
    <property type="entry name" value="TYPE I RESTRICTION ENZYME ECOKI SPECIFICITY SUBUNIT"/>
    <property type="match status" value="1"/>
</dbReference>
<dbReference type="GO" id="GO:0009307">
    <property type="term" value="P:DNA restriction-modification system"/>
    <property type="evidence" value="ECO:0007669"/>
    <property type="project" value="UniProtKB-KW"/>
</dbReference>
<evidence type="ECO:0000256" key="2">
    <source>
        <dbReference type="ARBA" id="ARBA00022747"/>
    </source>
</evidence>
<dbReference type="OrthoDB" id="398435at2"/>
<protein>
    <submittedName>
        <fullName evidence="6">Restriction endonuclease subunit S</fullName>
    </submittedName>
</protein>
<organism evidence="6 7">
    <name type="scientific">Dickeya undicola</name>
    <dbReference type="NCBI Taxonomy" id="1577887"/>
    <lineage>
        <taxon>Bacteria</taxon>
        <taxon>Pseudomonadati</taxon>
        <taxon>Pseudomonadota</taxon>
        <taxon>Gammaproteobacteria</taxon>
        <taxon>Enterobacterales</taxon>
        <taxon>Pectobacteriaceae</taxon>
        <taxon>Dickeya</taxon>
    </lineage>
</organism>
<gene>
    <name evidence="6" type="ORF">EF878_11945</name>
</gene>
<keyword evidence="2" id="KW-0680">Restriction system</keyword>
<keyword evidence="6" id="KW-0540">Nuclease</keyword>
<dbReference type="GO" id="GO:0003677">
    <property type="term" value="F:DNA binding"/>
    <property type="evidence" value="ECO:0007669"/>
    <property type="project" value="UniProtKB-KW"/>
</dbReference>
<dbReference type="PANTHER" id="PTHR43140">
    <property type="entry name" value="TYPE-1 RESTRICTION ENZYME ECOKI SPECIFICITY PROTEIN"/>
    <property type="match status" value="1"/>
</dbReference>
<evidence type="ECO:0000256" key="4">
    <source>
        <dbReference type="SAM" id="MobiDB-lite"/>
    </source>
</evidence>
<name>A0A3N0G104_9GAMM</name>
<dbReference type="AlphaFoldDB" id="A0A3N0G104"/>